<dbReference type="Proteomes" id="UP001589608">
    <property type="component" value="Unassembled WGS sequence"/>
</dbReference>
<dbReference type="InterPro" id="IPR001789">
    <property type="entry name" value="Sig_transdc_resp-reg_receiver"/>
</dbReference>
<dbReference type="RefSeq" id="WP_246656000.1">
    <property type="nucleotide sequence ID" value="NZ_CP061913.1"/>
</dbReference>
<name>A0ABV5M0S8_9ACTN</name>
<feature type="domain" description="HTH luxR-type" evidence="6">
    <location>
        <begin position="152"/>
        <end position="217"/>
    </location>
</feature>
<dbReference type="PANTHER" id="PTHR43214">
    <property type="entry name" value="TWO-COMPONENT RESPONSE REGULATOR"/>
    <property type="match status" value="1"/>
</dbReference>
<evidence type="ECO:0000313" key="8">
    <source>
        <dbReference type="EMBL" id="MFB9442459.1"/>
    </source>
</evidence>
<protein>
    <submittedName>
        <fullName evidence="8">Response regulator</fullName>
    </submittedName>
</protein>
<evidence type="ECO:0000313" key="9">
    <source>
        <dbReference type="Proteomes" id="UP001589608"/>
    </source>
</evidence>
<evidence type="ECO:0000256" key="2">
    <source>
        <dbReference type="ARBA" id="ARBA00023015"/>
    </source>
</evidence>
<evidence type="ECO:0000256" key="1">
    <source>
        <dbReference type="ARBA" id="ARBA00022553"/>
    </source>
</evidence>
<dbReference type="Pfam" id="PF00072">
    <property type="entry name" value="Response_reg"/>
    <property type="match status" value="1"/>
</dbReference>
<feature type="domain" description="Response regulatory" evidence="7">
    <location>
        <begin position="14"/>
        <end position="130"/>
    </location>
</feature>
<dbReference type="Pfam" id="PF00196">
    <property type="entry name" value="GerE"/>
    <property type="match status" value="1"/>
</dbReference>
<feature type="modified residue" description="4-aspartylphosphate" evidence="5">
    <location>
        <position position="65"/>
    </location>
</feature>
<dbReference type="SMART" id="SM00421">
    <property type="entry name" value="HTH_LUXR"/>
    <property type="match status" value="1"/>
</dbReference>
<dbReference type="PROSITE" id="PS00622">
    <property type="entry name" value="HTH_LUXR_1"/>
    <property type="match status" value="1"/>
</dbReference>
<dbReference type="PANTHER" id="PTHR43214:SF24">
    <property type="entry name" value="TRANSCRIPTIONAL REGULATORY PROTEIN NARL-RELATED"/>
    <property type="match status" value="1"/>
</dbReference>
<proteinExistence type="predicted"/>
<keyword evidence="1 5" id="KW-0597">Phosphoprotein</keyword>
<dbReference type="PRINTS" id="PR00038">
    <property type="entry name" value="HTHLUXR"/>
</dbReference>
<reference evidence="8 9" key="1">
    <citation type="submission" date="2024-09" db="EMBL/GenBank/DDBJ databases">
        <authorList>
            <person name="Sun Q."/>
            <person name="Mori K."/>
        </authorList>
    </citation>
    <scope>NUCLEOTIDE SEQUENCE [LARGE SCALE GENOMIC DNA]</scope>
    <source>
        <strain evidence="8 9">JCM 3307</strain>
    </source>
</reference>
<keyword evidence="9" id="KW-1185">Reference proteome</keyword>
<dbReference type="InterPro" id="IPR000792">
    <property type="entry name" value="Tscrpt_reg_LuxR_C"/>
</dbReference>
<dbReference type="CDD" id="cd17535">
    <property type="entry name" value="REC_NarL-like"/>
    <property type="match status" value="1"/>
</dbReference>
<dbReference type="PROSITE" id="PS50043">
    <property type="entry name" value="HTH_LUXR_2"/>
    <property type="match status" value="1"/>
</dbReference>
<comment type="caution">
    <text evidence="8">The sequence shown here is derived from an EMBL/GenBank/DDBJ whole genome shotgun (WGS) entry which is preliminary data.</text>
</comment>
<keyword evidence="2" id="KW-0805">Transcription regulation</keyword>
<dbReference type="InterPro" id="IPR011006">
    <property type="entry name" value="CheY-like_superfamily"/>
</dbReference>
<dbReference type="EMBL" id="JBHMCA010000014">
    <property type="protein sequence ID" value="MFB9442459.1"/>
    <property type="molecule type" value="Genomic_DNA"/>
</dbReference>
<dbReference type="SMART" id="SM00448">
    <property type="entry name" value="REC"/>
    <property type="match status" value="1"/>
</dbReference>
<dbReference type="SUPFAM" id="SSF52172">
    <property type="entry name" value="CheY-like"/>
    <property type="match status" value="1"/>
</dbReference>
<gene>
    <name evidence="8" type="ORF">ACFFTR_05085</name>
</gene>
<dbReference type="InterPro" id="IPR039420">
    <property type="entry name" value="WalR-like"/>
</dbReference>
<evidence type="ECO:0000259" key="6">
    <source>
        <dbReference type="PROSITE" id="PS50043"/>
    </source>
</evidence>
<evidence type="ECO:0000259" key="7">
    <source>
        <dbReference type="PROSITE" id="PS50110"/>
    </source>
</evidence>
<accession>A0ABV5M0S8</accession>
<keyword evidence="4" id="KW-0804">Transcription</keyword>
<keyword evidence="3" id="KW-0238">DNA-binding</keyword>
<evidence type="ECO:0000256" key="5">
    <source>
        <dbReference type="PROSITE-ProRule" id="PRU00169"/>
    </source>
</evidence>
<organism evidence="8 9">
    <name type="scientific">Dactylosporangium vinaceum</name>
    <dbReference type="NCBI Taxonomy" id="53362"/>
    <lineage>
        <taxon>Bacteria</taxon>
        <taxon>Bacillati</taxon>
        <taxon>Actinomycetota</taxon>
        <taxon>Actinomycetes</taxon>
        <taxon>Micromonosporales</taxon>
        <taxon>Micromonosporaceae</taxon>
        <taxon>Dactylosporangium</taxon>
    </lineage>
</organism>
<dbReference type="CDD" id="cd06170">
    <property type="entry name" value="LuxR_C_like"/>
    <property type="match status" value="1"/>
</dbReference>
<dbReference type="InterPro" id="IPR058245">
    <property type="entry name" value="NreC/VraR/RcsB-like_REC"/>
</dbReference>
<dbReference type="PROSITE" id="PS50110">
    <property type="entry name" value="RESPONSE_REGULATORY"/>
    <property type="match status" value="1"/>
</dbReference>
<sequence>MTGPERSGGGITIRVLLADDQRVVREGLALVLGLLADVEVVGAAADGAEAVELALRHRPDIVLMDLRMPRVDGVEATRRLKQQLPEVRVVVLTTYSDDRSVLEALRAGAKGYLTKEAGGEEILAAMRRVLQDGAALDPAVQHHVLNALHNPVPNNSDGLTPREVEVLALIAEGLSNAEIAARLFISEGTVKSHVNHLLAKIGGRDRAQAVAYAYRNNII</sequence>
<evidence type="ECO:0000256" key="3">
    <source>
        <dbReference type="ARBA" id="ARBA00023125"/>
    </source>
</evidence>
<dbReference type="Gene3D" id="3.40.50.2300">
    <property type="match status" value="1"/>
</dbReference>
<evidence type="ECO:0000256" key="4">
    <source>
        <dbReference type="ARBA" id="ARBA00023163"/>
    </source>
</evidence>